<dbReference type="EMBL" id="BARU01020965">
    <property type="protein sequence ID" value="GAH55163.1"/>
    <property type="molecule type" value="Genomic_DNA"/>
</dbReference>
<dbReference type="AlphaFoldDB" id="X1IC60"/>
<sequence length="185" mass="22118">MKNNDKDTPIIIEKGFNFVKSKINKHILKEDSQIPPNVLFQQLDDEFVRVEKKYKEKDDRVNFLHVKHNYLWSKSFQYLHKDPTVSLKLIIFAISALVERNSIRAYHNSTFIKMLRAYEVALIKISEKLDSFKISNLNINTTKRLRDYVDVIDHIPSKRSRLPSLFYGVLYKMRKRQLHFLVKFM</sequence>
<name>X1IC60_9ZZZZ</name>
<accession>X1IC60</accession>
<proteinExistence type="predicted"/>
<protein>
    <submittedName>
        <fullName evidence="1">Uncharacterized protein</fullName>
    </submittedName>
</protein>
<gene>
    <name evidence="1" type="ORF">S03H2_34369</name>
</gene>
<feature type="non-terminal residue" evidence="1">
    <location>
        <position position="185"/>
    </location>
</feature>
<organism evidence="1">
    <name type="scientific">marine sediment metagenome</name>
    <dbReference type="NCBI Taxonomy" id="412755"/>
    <lineage>
        <taxon>unclassified sequences</taxon>
        <taxon>metagenomes</taxon>
        <taxon>ecological metagenomes</taxon>
    </lineage>
</organism>
<comment type="caution">
    <text evidence="1">The sequence shown here is derived from an EMBL/GenBank/DDBJ whole genome shotgun (WGS) entry which is preliminary data.</text>
</comment>
<reference evidence="1" key="1">
    <citation type="journal article" date="2014" name="Front. Microbiol.">
        <title>High frequency of phylogenetically diverse reductive dehalogenase-homologous genes in deep subseafloor sedimentary metagenomes.</title>
        <authorList>
            <person name="Kawai M."/>
            <person name="Futagami T."/>
            <person name="Toyoda A."/>
            <person name="Takaki Y."/>
            <person name="Nishi S."/>
            <person name="Hori S."/>
            <person name="Arai W."/>
            <person name="Tsubouchi T."/>
            <person name="Morono Y."/>
            <person name="Uchiyama I."/>
            <person name="Ito T."/>
            <person name="Fujiyama A."/>
            <person name="Inagaki F."/>
            <person name="Takami H."/>
        </authorList>
    </citation>
    <scope>NUCLEOTIDE SEQUENCE</scope>
    <source>
        <strain evidence="1">Expedition CK06-06</strain>
    </source>
</reference>
<evidence type="ECO:0000313" key="1">
    <source>
        <dbReference type="EMBL" id="GAH55163.1"/>
    </source>
</evidence>